<organism evidence="4">
    <name type="scientific">Streptococcus pyogenes</name>
    <dbReference type="NCBI Taxonomy" id="1314"/>
    <lineage>
        <taxon>Bacteria</taxon>
        <taxon>Bacillati</taxon>
        <taxon>Bacillota</taxon>
        <taxon>Bacilli</taxon>
        <taxon>Lactobacillales</taxon>
        <taxon>Streptococcaceae</taxon>
        <taxon>Streptococcus</taxon>
    </lineage>
</organism>
<name>Q9X4B2_STRPY</name>
<keyword evidence="1" id="KW-0134">Cell wall</keyword>
<evidence type="ECO:0000313" key="4">
    <source>
        <dbReference type="EMBL" id="AAD21963.1"/>
    </source>
</evidence>
<feature type="repeat" description="C" evidence="1">
    <location>
        <begin position="122"/>
        <end position="159"/>
    </location>
</feature>
<dbReference type="AlphaFoldDB" id="Q9X4B2"/>
<dbReference type="PROSITE" id="PS52028">
    <property type="entry name" value="SMCR"/>
    <property type="match status" value="1"/>
</dbReference>
<feature type="coiled-coil region" evidence="2">
    <location>
        <begin position="11"/>
        <end position="66"/>
    </location>
</feature>
<accession>Q9X4B2</accession>
<feature type="region of interest" description="Disordered" evidence="3">
    <location>
        <begin position="126"/>
        <end position="167"/>
    </location>
</feature>
<dbReference type="EMBL" id="AF104406">
    <property type="protein sequence ID" value="AAD21963.1"/>
    <property type="molecule type" value="Genomic_DNA"/>
</dbReference>
<keyword evidence="1" id="KW-0964">Secreted</keyword>
<comment type="subcellular location">
    <subcellularLocation>
        <location evidence="1">Secreted</location>
        <location evidence="1">Cell wall</location>
        <topology evidence="1">Peptidoglycan-anchor</topology>
    </subcellularLocation>
</comment>
<reference evidence="4" key="1">
    <citation type="journal article" date="2000" name="J. Clin. Microbiol.">
        <title>Epidemiological analysis of non-M-typeable group A Streptococcus isolates from a Thai population in northern Thailand.</title>
        <authorList>
            <person name="Pruksakorn S."/>
            <person name="Sittisombut N."/>
            <person name="Phornphutkul C."/>
            <person name="Pruksachatkunakorn C."/>
            <person name="Good M.F."/>
            <person name="Brandt E."/>
        </authorList>
    </citation>
    <scope>NUCLEOTIDE SEQUENCE</scope>
    <source>
        <strain evidence="4">cmuh140</strain>
    </source>
</reference>
<feature type="non-terminal residue" evidence="4">
    <location>
        <position position="167"/>
    </location>
</feature>
<evidence type="ECO:0000256" key="3">
    <source>
        <dbReference type="SAM" id="MobiDB-lite"/>
    </source>
</evidence>
<dbReference type="GO" id="GO:0005576">
    <property type="term" value="C:extracellular region"/>
    <property type="evidence" value="ECO:0007669"/>
    <property type="project" value="UniProtKB-UniRule"/>
</dbReference>
<comment type="similarity">
    <text evidence="1">Belongs to the M protein family.</text>
</comment>
<dbReference type="Gene3D" id="6.10.250.460">
    <property type="match status" value="1"/>
</dbReference>
<keyword evidence="1" id="KW-0572">Peptidoglycan-anchor</keyword>
<protein>
    <submittedName>
        <fullName evidence="4">M protein</fullName>
    </submittedName>
</protein>
<feature type="non-terminal residue" evidence="4">
    <location>
        <position position="1"/>
    </location>
</feature>
<sequence length="167" mass="19337">APLTRATANNKDELIKRANDYEIQNHQLTDENKKLKTEKELLTKENDDFETEVAEATHENDTLNIEKDHLDTTEGGDSTELANLQQEYRSVNRPMMHSTLRQLKIILRESKISQEDFGALQQELANEEAQNEISDATRKGLRRDLDASREDKKPLEPEHQKLEEQNK</sequence>
<proteinExistence type="inferred from homology"/>
<evidence type="ECO:0000256" key="2">
    <source>
        <dbReference type="SAM" id="Coils"/>
    </source>
</evidence>
<keyword evidence="2" id="KW-0175">Coiled coil</keyword>
<feature type="compositionally biased region" description="Basic and acidic residues" evidence="3">
    <location>
        <begin position="135"/>
        <end position="167"/>
    </location>
</feature>
<dbReference type="InterPro" id="IPR049896">
    <property type="entry name" value="SMCR"/>
</dbReference>
<evidence type="ECO:0000256" key="1">
    <source>
        <dbReference type="PROSITE-ProRule" id="PRU01372"/>
    </source>
</evidence>